<protein>
    <submittedName>
        <fullName evidence="1">Uncharacterized protein</fullName>
    </submittedName>
</protein>
<sequence length="127" mass="13638">MLDFVRRMIYDIGYSASARTGRKYAVVEASQTGNQLSCRQNTSSRIVAKTNEGTETNSVVKKIINRSGHLLRVSAAIEPSITPTATAAAAAMPPSLAEMAKLVQIVVAISRPVFSEMPKSPCSRLPT</sequence>
<organism evidence="1">
    <name type="scientific">bioreactor metagenome</name>
    <dbReference type="NCBI Taxonomy" id="1076179"/>
    <lineage>
        <taxon>unclassified sequences</taxon>
        <taxon>metagenomes</taxon>
        <taxon>ecological metagenomes</taxon>
    </lineage>
</organism>
<dbReference type="EMBL" id="VSSQ01063762">
    <property type="protein sequence ID" value="MPN16765.1"/>
    <property type="molecule type" value="Genomic_DNA"/>
</dbReference>
<proteinExistence type="predicted"/>
<evidence type="ECO:0000313" key="1">
    <source>
        <dbReference type="EMBL" id="MPN16765.1"/>
    </source>
</evidence>
<name>A0A645FQQ7_9ZZZZ</name>
<reference evidence="1" key="1">
    <citation type="submission" date="2019-08" db="EMBL/GenBank/DDBJ databases">
        <authorList>
            <person name="Kucharzyk K."/>
            <person name="Murdoch R.W."/>
            <person name="Higgins S."/>
            <person name="Loffler F."/>
        </authorList>
    </citation>
    <scope>NUCLEOTIDE SEQUENCE</scope>
</reference>
<dbReference type="AlphaFoldDB" id="A0A645FQQ7"/>
<comment type="caution">
    <text evidence="1">The sequence shown here is derived from an EMBL/GenBank/DDBJ whole genome shotgun (WGS) entry which is preliminary data.</text>
</comment>
<accession>A0A645FQQ7</accession>
<gene>
    <name evidence="1" type="ORF">SDC9_164111</name>
</gene>